<sequence length="353" mass="39860">MNKRKSSHEVINRSINNKIELKRELGLWSGVSITIGTIIGSGVFVTPKGVLENSGQSPGISIIIWILCGIISLLGSLCYAELGTTITHSGGDYMYIKKAFGNLPAFLQLWVNLVVIRPTSTAICAFSFAYYILHPIYSNCDPPHLLILSFSILSITFLTWINIMKVRWATRIQNLFTAAKLLALIVTILSGLYVVCQGRLENFEEFWQPTRPINPSRIALAFYSGLFAYAGWNFLNIITEELQNPEQNLPRSIYISITIVTFVYVLTNMAYFIVLLPYEIIQSNAVAVTFADRLYGKFSWIMSIFISLSCFGGLNGILFTSGRFFWMIYHNPVIFVNATMIRVLDLFIPKLHF</sequence>
<proteinExistence type="predicted"/>
<feature type="transmembrane region" description="Helical" evidence="5">
    <location>
        <begin position="145"/>
        <end position="163"/>
    </location>
</feature>
<protein>
    <submittedName>
        <fullName evidence="7">Uncharacterized protein</fullName>
    </submittedName>
</protein>
<dbReference type="AlphaFoldDB" id="A0AA85AQK0"/>
<reference evidence="7" key="1">
    <citation type="submission" date="2023-11" db="UniProtKB">
        <authorList>
            <consortium name="WormBaseParasite"/>
        </authorList>
    </citation>
    <scope>IDENTIFICATION</scope>
</reference>
<evidence type="ECO:0000313" key="6">
    <source>
        <dbReference type="Proteomes" id="UP000050791"/>
    </source>
</evidence>
<evidence type="ECO:0000256" key="4">
    <source>
        <dbReference type="ARBA" id="ARBA00023136"/>
    </source>
</evidence>
<accession>A0AA85AQK0</accession>
<feature type="transmembrane region" description="Helical" evidence="5">
    <location>
        <begin position="175"/>
        <end position="195"/>
    </location>
</feature>
<feature type="transmembrane region" description="Helical" evidence="5">
    <location>
        <begin position="25"/>
        <end position="47"/>
    </location>
</feature>
<evidence type="ECO:0000256" key="1">
    <source>
        <dbReference type="ARBA" id="ARBA00004141"/>
    </source>
</evidence>
<dbReference type="GO" id="GO:0016020">
    <property type="term" value="C:membrane"/>
    <property type="evidence" value="ECO:0007669"/>
    <property type="project" value="UniProtKB-SubCell"/>
</dbReference>
<dbReference type="Pfam" id="PF13520">
    <property type="entry name" value="AA_permease_2"/>
    <property type="match status" value="1"/>
</dbReference>
<feature type="transmembrane region" description="Helical" evidence="5">
    <location>
        <begin position="59"/>
        <end position="82"/>
    </location>
</feature>
<dbReference type="PANTHER" id="PTHR11785:SF528">
    <property type="entry name" value="AMINO ACID TRANSPORTER PROTEIN JHI-21"/>
    <property type="match status" value="1"/>
</dbReference>
<dbReference type="Proteomes" id="UP000050791">
    <property type="component" value="Unassembled WGS sequence"/>
</dbReference>
<dbReference type="FunFam" id="1.20.1740.10:FF:000056">
    <property type="entry name" value="Y+L amino acid transporter 2"/>
    <property type="match status" value="1"/>
</dbReference>
<feature type="transmembrane region" description="Helical" evidence="5">
    <location>
        <begin position="215"/>
        <end position="232"/>
    </location>
</feature>
<feature type="transmembrane region" description="Helical" evidence="5">
    <location>
        <begin position="298"/>
        <end position="319"/>
    </location>
</feature>
<dbReference type="PIRSF" id="PIRSF006060">
    <property type="entry name" value="AA_transporter"/>
    <property type="match status" value="1"/>
</dbReference>
<dbReference type="WBParaSite" id="SMTH1_100010.3">
    <property type="protein sequence ID" value="SMTH1_100010.3"/>
    <property type="gene ID" value="SMTH1_100010"/>
</dbReference>
<dbReference type="PANTHER" id="PTHR11785">
    <property type="entry name" value="AMINO ACID TRANSPORTER"/>
    <property type="match status" value="1"/>
</dbReference>
<feature type="transmembrane region" description="Helical" evidence="5">
    <location>
        <begin position="103"/>
        <end position="133"/>
    </location>
</feature>
<evidence type="ECO:0000256" key="5">
    <source>
        <dbReference type="SAM" id="Phobius"/>
    </source>
</evidence>
<evidence type="ECO:0000256" key="2">
    <source>
        <dbReference type="ARBA" id="ARBA00022692"/>
    </source>
</evidence>
<dbReference type="Gene3D" id="1.20.1740.10">
    <property type="entry name" value="Amino acid/polyamine transporter I"/>
    <property type="match status" value="1"/>
</dbReference>
<feature type="transmembrane region" description="Helical" evidence="5">
    <location>
        <begin position="253"/>
        <end position="278"/>
    </location>
</feature>
<evidence type="ECO:0000313" key="7">
    <source>
        <dbReference type="WBParaSite" id="SMTH1_100010.3"/>
    </source>
</evidence>
<keyword evidence="2 5" id="KW-0812">Transmembrane</keyword>
<keyword evidence="3 5" id="KW-1133">Transmembrane helix</keyword>
<comment type="subcellular location">
    <subcellularLocation>
        <location evidence="1">Membrane</location>
        <topology evidence="1">Multi-pass membrane protein</topology>
    </subcellularLocation>
</comment>
<name>A0AA85AQK0_9TREM</name>
<dbReference type="InterPro" id="IPR002293">
    <property type="entry name" value="AA/rel_permease1"/>
</dbReference>
<dbReference type="GO" id="GO:0015179">
    <property type="term" value="F:L-amino acid transmembrane transporter activity"/>
    <property type="evidence" value="ECO:0007669"/>
    <property type="project" value="TreeGrafter"/>
</dbReference>
<keyword evidence="4 5" id="KW-0472">Membrane</keyword>
<organism evidence="6 7">
    <name type="scientific">Schistosoma mattheei</name>
    <dbReference type="NCBI Taxonomy" id="31246"/>
    <lineage>
        <taxon>Eukaryota</taxon>
        <taxon>Metazoa</taxon>
        <taxon>Spiralia</taxon>
        <taxon>Lophotrochozoa</taxon>
        <taxon>Platyhelminthes</taxon>
        <taxon>Trematoda</taxon>
        <taxon>Digenea</taxon>
        <taxon>Strigeidida</taxon>
        <taxon>Schistosomatoidea</taxon>
        <taxon>Schistosomatidae</taxon>
        <taxon>Schistosoma</taxon>
    </lineage>
</organism>
<dbReference type="InterPro" id="IPR050598">
    <property type="entry name" value="AminoAcid_Transporter"/>
</dbReference>
<evidence type="ECO:0000256" key="3">
    <source>
        <dbReference type="ARBA" id="ARBA00022989"/>
    </source>
</evidence>